<dbReference type="Gene3D" id="3.40.30.10">
    <property type="entry name" value="Glutaredoxin"/>
    <property type="match status" value="1"/>
</dbReference>
<dbReference type="GO" id="GO:0008379">
    <property type="term" value="F:thioredoxin peroxidase activity"/>
    <property type="evidence" value="ECO:0007669"/>
    <property type="project" value="UniProtKB-UniRule"/>
</dbReference>
<dbReference type="InterPro" id="IPR002065">
    <property type="entry name" value="TPX"/>
</dbReference>
<keyword evidence="5 6" id="KW-0676">Redox-active center</keyword>
<dbReference type="eggNOG" id="COG2077">
    <property type="taxonomic scope" value="Bacteria"/>
</dbReference>
<dbReference type="Pfam" id="PF08534">
    <property type="entry name" value="Redoxin"/>
    <property type="match status" value="1"/>
</dbReference>
<reference evidence="9" key="1">
    <citation type="journal article" date="2013" name="Stand. Genomic Sci.">
        <title>Genome sequence of the thermophilic fresh-water bacterium Spirochaeta caldaria type strain (H1(T)), reclassification of Spirochaeta caldaria, Spirochaeta stenostrepta, and Spirochaeta zuelzerae in the genus Treponema as Treponema caldaria comb. nov., Treponema stenostrepta comb. nov., and Treponema zuelzerae comb. nov., and emendation of the genus Treponema.</title>
        <authorList>
            <person name="Abt B."/>
            <person name="Goker M."/>
            <person name="Scheuner C."/>
            <person name="Han C."/>
            <person name="Lu M."/>
            <person name="Misra M."/>
            <person name="Lapidus A."/>
            <person name="Nolan M."/>
            <person name="Lucas S."/>
            <person name="Hammon N."/>
            <person name="Deshpande S."/>
            <person name="Cheng J.F."/>
            <person name="Tapia R."/>
            <person name="Goodwin L.A."/>
            <person name="Pitluck S."/>
            <person name="Liolios K."/>
            <person name="Pagani I."/>
            <person name="Ivanova N."/>
            <person name="Mavromatis K."/>
            <person name="Mikhailova N."/>
            <person name="Huntemann M."/>
            <person name="Pati A."/>
            <person name="Chen A."/>
            <person name="Palaniappan K."/>
            <person name="Land M."/>
            <person name="Hauser L."/>
            <person name="Jeffries C.D."/>
            <person name="Rohde M."/>
            <person name="Spring S."/>
            <person name="Gronow S."/>
            <person name="Detter J.C."/>
            <person name="Bristow J."/>
            <person name="Eisen J.A."/>
            <person name="Markowitz V."/>
            <person name="Hugenholtz P."/>
            <person name="Kyrpides N.C."/>
            <person name="Woyke T."/>
            <person name="Klenk H.P."/>
        </authorList>
    </citation>
    <scope>NUCLEOTIDE SEQUENCE</scope>
    <source>
        <strain evidence="9">ATCC 51460 / DSM 7334 / H1</strain>
    </source>
</reference>
<evidence type="ECO:0000256" key="6">
    <source>
        <dbReference type="HAMAP-Rule" id="MF_00269"/>
    </source>
</evidence>
<sequence>MARITLKGNPIATVGNLPEVGTKAPDFRLVDESLTDRRLADYGQKIKILNIVPSLDTSVCALSAKKFDAEVAQLPNVVILNISCDLPFAASRFCKTEGVKNIITLSQMRDKSFGKDYGVEILDGPLAGILSRAVVVLDGSNTVRYTEQVPEIGQEPDYGKALEAVKGLLK</sequence>
<dbReference type="InterPro" id="IPR050455">
    <property type="entry name" value="Tpx_Peroxidase_subfamily"/>
</dbReference>
<dbReference type="PANTHER" id="PTHR43110">
    <property type="entry name" value="THIOL PEROXIDASE"/>
    <property type="match status" value="1"/>
</dbReference>
<dbReference type="RefSeq" id="WP_013969686.1">
    <property type="nucleotide sequence ID" value="NC_015732.1"/>
</dbReference>
<keyword evidence="2 6" id="KW-0049">Antioxidant</keyword>
<keyword evidence="9" id="KW-1185">Reference proteome</keyword>
<dbReference type="SUPFAM" id="SSF52833">
    <property type="entry name" value="Thioredoxin-like"/>
    <property type="match status" value="1"/>
</dbReference>
<dbReference type="PANTHER" id="PTHR43110:SF1">
    <property type="entry name" value="THIOL PEROXIDASE"/>
    <property type="match status" value="1"/>
</dbReference>
<dbReference type="InterPro" id="IPR018219">
    <property type="entry name" value="Tpx_CS"/>
</dbReference>
<comment type="miscellaneous">
    <text evidence="6">The active site is a conserved redox-active cysteine residue, the peroxidatic cysteine (C(P)), which makes the nucleophilic attack on the peroxide substrate. The peroxide oxidizes the C(P)-SH to cysteine sulfenic acid (C(P)-SOH), which then reacts with another cysteine residue, the resolving cysteine (C(R)), to form a disulfide bridge. The disulfide is subsequently reduced by an appropriate electron donor to complete the catalytic cycle. In this atypical 2-Cys peroxiredoxin, C(R) is present in the same subunit to form an intramolecular disulfide. The disulfide is subsequently reduced by thioredoxin.</text>
</comment>
<dbReference type="Proteomes" id="UP000000503">
    <property type="component" value="Chromosome"/>
</dbReference>
<protein>
    <recommendedName>
        <fullName evidence="6">Thiol peroxidase</fullName>
        <shortName evidence="6">Tpx</shortName>
        <ecNumber evidence="6">1.11.1.24</ecNumber>
    </recommendedName>
    <alternativeName>
        <fullName evidence="6">Peroxiredoxin tpx</fullName>
        <shortName evidence="6">Prx</shortName>
    </alternativeName>
    <alternativeName>
        <fullName evidence="6">Thioredoxin peroxidase</fullName>
    </alternativeName>
    <alternativeName>
        <fullName evidence="6">Thioredoxin-dependent peroxiredoxin</fullName>
    </alternativeName>
</protein>
<evidence type="ECO:0000256" key="1">
    <source>
        <dbReference type="ARBA" id="ARBA00022559"/>
    </source>
</evidence>
<dbReference type="NCBIfam" id="NF001808">
    <property type="entry name" value="PRK00522.1"/>
    <property type="match status" value="1"/>
</dbReference>
<keyword evidence="3 6" id="KW-0560">Oxidoreductase</keyword>
<dbReference type="OrthoDB" id="9781543at2"/>
<dbReference type="PROSITE" id="PS51352">
    <property type="entry name" value="THIOREDOXIN_2"/>
    <property type="match status" value="1"/>
</dbReference>
<keyword evidence="4 6" id="KW-1015">Disulfide bond</keyword>
<evidence type="ECO:0000256" key="4">
    <source>
        <dbReference type="ARBA" id="ARBA00023157"/>
    </source>
</evidence>
<dbReference type="HOGENOM" id="CLU_042529_12_2_12"/>
<dbReference type="KEGG" id="scd:Spica_2293"/>
<keyword evidence="1 6" id="KW-0575">Peroxidase</keyword>
<evidence type="ECO:0000313" key="9">
    <source>
        <dbReference type="Proteomes" id="UP000000503"/>
    </source>
</evidence>
<evidence type="ECO:0000256" key="2">
    <source>
        <dbReference type="ARBA" id="ARBA00022862"/>
    </source>
</evidence>
<feature type="domain" description="Thioredoxin" evidence="7">
    <location>
        <begin position="18"/>
        <end position="170"/>
    </location>
</feature>
<dbReference type="STRING" id="744872.Spica_2293"/>
<dbReference type="InterPro" id="IPR013766">
    <property type="entry name" value="Thioredoxin_domain"/>
</dbReference>
<dbReference type="InterPro" id="IPR036249">
    <property type="entry name" value="Thioredoxin-like_sf"/>
</dbReference>
<dbReference type="InterPro" id="IPR013740">
    <property type="entry name" value="Redoxin"/>
</dbReference>
<comment type="catalytic activity">
    <reaction evidence="6">
        <text>a hydroperoxide + [thioredoxin]-dithiol = an alcohol + [thioredoxin]-disulfide + H2O</text>
        <dbReference type="Rhea" id="RHEA:62620"/>
        <dbReference type="Rhea" id="RHEA-COMP:10698"/>
        <dbReference type="Rhea" id="RHEA-COMP:10700"/>
        <dbReference type="ChEBI" id="CHEBI:15377"/>
        <dbReference type="ChEBI" id="CHEBI:29950"/>
        <dbReference type="ChEBI" id="CHEBI:30879"/>
        <dbReference type="ChEBI" id="CHEBI:35924"/>
        <dbReference type="ChEBI" id="CHEBI:50058"/>
        <dbReference type="EC" id="1.11.1.24"/>
    </reaction>
</comment>
<feature type="active site" description="Cysteine sulfenic acid (-SOH) intermediate" evidence="6">
    <location>
        <position position="60"/>
    </location>
</feature>
<comment type="subunit">
    <text evidence="6">Homodimer.</text>
</comment>
<gene>
    <name evidence="6" type="primary">tpx</name>
    <name evidence="8" type="ordered locus">Spica_2293</name>
</gene>
<dbReference type="EC" id="1.11.1.24" evidence="6"/>
<dbReference type="CDD" id="cd03014">
    <property type="entry name" value="PRX_Atyp2cys"/>
    <property type="match status" value="1"/>
</dbReference>
<feature type="disulfide bond" description="Redox-active" evidence="6">
    <location>
        <begin position="60"/>
        <end position="94"/>
    </location>
</feature>
<name>F8F379_GRAC1</name>
<proteinExistence type="inferred from homology"/>
<comment type="function">
    <text evidence="6">Thiol-specific peroxidase that catalyzes the reduction of hydrogen peroxide and organic hydroperoxides to water and alcohols, respectively. Plays a role in cell protection against oxidative stress by detoxifying peroxides.</text>
</comment>
<dbReference type="AlphaFoldDB" id="F8F379"/>
<dbReference type="PROSITE" id="PS01265">
    <property type="entry name" value="TPX"/>
    <property type="match status" value="1"/>
</dbReference>
<evidence type="ECO:0000259" key="7">
    <source>
        <dbReference type="PROSITE" id="PS51352"/>
    </source>
</evidence>
<evidence type="ECO:0000256" key="5">
    <source>
        <dbReference type="ARBA" id="ARBA00023284"/>
    </source>
</evidence>
<dbReference type="EMBL" id="CP002868">
    <property type="protein sequence ID" value="AEJ20405.1"/>
    <property type="molecule type" value="Genomic_DNA"/>
</dbReference>
<accession>F8F379</accession>
<evidence type="ECO:0000313" key="8">
    <source>
        <dbReference type="EMBL" id="AEJ20405.1"/>
    </source>
</evidence>
<dbReference type="HAMAP" id="MF_00269">
    <property type="entry name" value="Tpx"/>
    <property type="match status" value="1"/>
</dbReference>
<evidence type="ECO:0000256" key="3">
    <source>
        <dbReference type="ARBA" id="ARBA00023002"/>
    </source>
</evidence>
<comment type="similarity">
    <text evidence="6">Belongs to the peroxiredoxin family. Tpx subfamily.</text>
</comment>
<organism evidence="8 9">
    <name type="scientific">Gracilinema caldarium (strain ATCC 51460 / DSM 7334 / H1)</name>
    <name type="common">Treponema caldarium</name>
    <dbReference type="NCBI Taxonomy" id="744872"/>
    <lineage>
        <taxon>Bacteria</taxon>
        <taxon>Pseudomonadati</taxon>
        <taxon>Spirochaetota</taxon>
        <taxon>Spirochaetia</taxon>
        <taxon>Spirochaetales</taxon>
        <taxon>Breznakiellaceae</taxon>
        <taxon>Gracilinema</taxon>
    </lineage>
</organism>